<proteinExistence type="inferred from homology"/>
<dbReference type="PANTHER" id="PTHR47284:SF3">
    <property type="entry name" value="FATTY-ACID-BINDING PROTEIN 2"/>
    <property type="match status" value="1"/>
</dbReference>
<dbReference type="OrthoDB" id="18193at2759"/>
<organism evidence="4 5">
    <name type="scientific">Ogataea philodendri</name>
    <dbReference type="NCBI Taxonomy" id="1378263"/>
    <lineage>
        <taxon>Eukaryota</taxon>
        <taxon>Fungi</taxon>
        <taxon>Dikarya</taxon>
        <taxon>Ascomycota</taxon>
        <taxon>Saccharomycotina</taxon>
        <taxon>Pichiomycetes</taxon>
        <taxon>Pichiales</taxon>
        <taxon>Pichiaceae</taxon>
        <taxon>Ogataea</taxon>
    </lineage>
</organism>
<accession>A0A9P8T7Z6</accession>
<evidence type="ECO:0000256" key="1">
    <source>
        <dbReference type="ARBA" id="ARBA00009111"/>
    </source>
</evidence>
<gene>
    <name evidence="4" type="ORF">OGAPHI_002235</name>
</gene>
<evidence type="ECO:0000313" key="5">
    <source>
        <dbReference type="Proteomes" id="UP000769157"/>
    </source>
</evidence>
<dbReference type="InterPro" id="IPR016087">
    <property type="entry name" value="Chalcone_isomerase"/>
</dbReference>
<evidence type="ECO:0000259" key="3">
    <source>
        <dbReference type="Pfam" id="PF16035"/>
    </source>
</evidence>
<sequence length="296" mass="32280">MLKTGLKGFKQTFRPFVGTRSFSGTRKLATNGKLLALSGATVAGIGSYFSFSQILNDATPAENPESLISVDSSVHSFPILTSDCLLQTPFQLLGYGVRTVTFLNMKVYALGLYVAREDLPLLTKTLTSQVSKDPSQVAFSLRDPTLSPQVVDLLLSAGVRFSAKIVPVRNTDFNHLRDGLIKSIKSNPKYKELTKADDGSDEKLINGLDQLRKAFGSRKMTAFKNSTLMLQLLGDGKLVVTFQQYTTRDQMADPISLGVVEEPLVGRLLFLSYLSGQKPLSEAARSKAVEGFSSLL</sequence>
<dbReference type="GeneID" id="70234202"/>
<reference evidence="4" key="2">
    <citation type="submission" date="2021-01" db="EMBL/GenBank/DDBJ databases">
        <authorList>
            <person name="Schikora-Tamarit M.A."/>
        </authorList>
    </citation>
    <scope>NUCLEOTIDE SEQUENCE</scope>
    <source>
        <strain evidence="4">CBS6075</strain>
    </source>
</reference>
<evidence type="ECO:0000256" key="2">
    <source>
        <dbReference type="ARBA" id="ARBA00018755"/>
    </source>
</evidence>
<keyword evidence="5" id="KW-1185">Reference proteome</keyword>
<dbReference type="SUPFAM" id="SSF54626">
    <property type="entry name" value="Chalcone isomerase"/>
    <property type="match status" value="1"/>
</dbReference>
<feature type="domain" description="Chalcone isomerase" evidence="3">
    <location>
        <begin position="89"/>
        <end position="288"/>
    </location>
</feature>
<name>A0A9P8T7Z6_9ASCO</name>
<dbReference type="Pfam" id="PF16035">
    <property type="entry name" value="Chalcone_2"/>
    <property type="match status" value="1"/>
</dbReference>
<dbReference type="InterPro" id="IPR016088">
    <property type="entry name" value="Chalcone_isomerase_3-sand"/>
</dbReference>
<dbReference type="InterPro" id="IPR036298">
    <property type="entry name" value="Chalcone_isomerase_sf"/>
</dbReference>
<dbReference type="Proteomes" id="UP000769157">
    <property type="component" value="Unassembled WGS sequence"/>
</dbReference>
<dbReference type="Gene3D" id="3.50.70.10">
    <property type="match status" value="1"/>
</dbReference>
<comment type="similarity">
    <text evidence="1">Belongs to the AIM18/AIM46 family.</text>
</comment>
<dbReference type="GO" id="GO:0016872">
    <property type="term" value="F:intramolecular lyase activity"/>
    <property type="evidence" value="ECO:0007669"/>
    <property type="project" value="InterPro"/>
</dbReference>
<dbReference type="PANTHER" id="PTHR47284">
    <property type="entry name" value="FATTY-ACID-BINDING PROTEIN 2"/>
    <property type="match status" value="1"/>
</dbReference>
<protein>
    <recommendedName>
        <fullName evidence="2">Altered inheritance of mitochondria protein 18, mitochondrial</fullName>
    </recommendedName>
</protein>
<dbReference type="RefSeq" id="XP_046062895.1">
    <property type="nucleotide sequence ID" value="XM_046203083.1"/>
</dbReference>
<comment type="caution">
    <text evidence="4">The sequence shown here is derived from an EMBL/GenBank/DDBJ whole genome shotgun (WGS) entry which is preliminary data.</text>
</comment>
<evidence type="ECO:0000313" key="4">
    <source>
        <dbReference type="EMBL" id="KAH3668481.1"/>
    </source>
</evidence>
<reference evidence="4" key="1">
    <citation type="journal article" date="2021" name="Open Biol.">
        <title>Shared evolutionary footprints suggest mitochondrial oxidative damage underlies multiple complex I losses in fungi.</title>
        <authorList>
            <person name="Schikora-Tamarit M.A."/>
            <person name="Marcet-Houben M."/>
            <person name="Nosek J."/>
            <person name="Gabaldon T."/>
        </authorList>
    </citation>
    <scope>NUCLEOTIDE SEQUENCE</scope>
    <source>
        <strain evidence="4">CBS6075</strain>
    </source>
</reference>
<dbReference type="AlphaFoldDB" id="A0A9P8T7Z6"/>
<dbReference type="EMBL" id="JAEUBE010000158">
    <property type="protein sequence ID" value="KAH3668481.1"/>
    <property type="molecule type" value="Genomic_DNA"/>
</dbReference>